<evidence type="ECO:0000256" key="1">
    <source>
        <dbReference type="ARBA" id="ARBA00001974"/>
    </source>
</evidence>
<evidence type="ECO:0000259" key="7">
    <source>
        <dbReference type="Pfam" id="PF01494"/>
    </source>
</evidence>
<dbReference type="InterPro" id="IPR002938">
    <property type="entry name" value="FAD-bd"/>
</dbReference>
<gene>
    <name evidence="8" type="ORF">DCF15_12035</name>
</gene>
<proteinExistence type="inferred from homology"/>
<reference evidence="9" key="1">
    <citation type="submission" date="2018-04" db="EMBL/GenBank/DDBJ databases">
        <authorList>
            <person name="Cornet L."/>
        </authorList>
    </citation>
    <scope>NUCLEOTIDE SEQUENCE [LARGE SCALE GENOMIC DNA]</scope>
</reference>
<dbReference type="SUPFAM" id="SSF51905">
    <property type="entry name" value="FAD/NAD(P)-binding domain"/>
    <property type="match status" value="1"/>
</dbReference>
<dbReference type="Proteomes" id="UP000249794">
    <property type="component" value="Unassembled WGS sequence"/>
</dbReference>
<dbReference type="GO" id="GO:0110142">
    <property type="term" value="C:ubiquinone biosynthesis complex"/>
    <property type="evidence" value="ECO:0007669"/>
    <property type="project" value="UniProtKB-ARBA"/>
</dbReference>
<dbReference type="PANTHER" id="PTHR43876">
    <property type="entry name" value="UBIQUINONE BIOSYNTHESIS MONOOXYGENASE COQ6, MITOCHONDRIAL"/>
    <property type="match status" value="1"/>
</dbReference>
<dbReference type="PANTHER" id="PTHR43876:SF7">
    <property type="entry name" value="UBIQUINONE BIOSYNTHESIS MONOOXYGENASE COQ6, MITOCHONDRIAL"/>
    <property type="match status" value="1"/>
</dbReference>
<dbReference type="Pfam" id="PF01494">
    <property type="entry name" value="FAD_binding_3"/>
    <property type="match status" value="1"/>
</dbReference>
<keyword evidence="5" id="KW-0560">Oxidoreductase</keyword>
<comment type="similarity">
    <text evidence="2">Belongs to the UbiH/COQ6 family.</text>
</comment>
<evidence type="ECO:0000313" key="9">
    <source>
        <dbReference type="Proteomes" id="UP000249794"/>
    </source>
</evidence>
<evidence type="ECO:0000256" key="4">
    <source>
        <dbReference type="ARBA" id="ARBA00022827"/>
    </source>
</evidence>
<evidence type="ECO:0000256" key="5">
    <source>
        <dbReference type="ARBA" id="ARBA00023002"/>
    </source>
</evidence>
<dbReference type="GO" id="GO:0004497">
    <property type="term" value="F:monooxygenase activity"/>
    <property type="evidence" value="ECO:0007669"/>
    <property type="project" value="UniProtKB-KW"/>
</dbReference>
<dbReference type="InterPro" id="IPR036188">
    <property type="entry name" value="FAD/NAD-bd_sf"/>
</dbReference>
<feature type="domain" description="FAD-binding" evidence="7">
    <location>
        <begin position="26"/>
        <end position="376"/>
    </location>
</feature>
<dbReference type="NCBIfam" id="TIGR01988">
    <property type="entry name" value="Ubi-OHases"/>
    <property type="match status" value="1"/>
</dbReference>
<evidence type="ECO:0000313" key="8">
    <source>
        <dbReference type="EMBL" id="PZO54108.1"/>
    </source>
</evidence>
<dbReference type="PROSITE" id="PS01304">
    <property type="entry name" value="UBIH"/>
    <property type="match status" value="1"/>
</dbReference>
<reference evidence="8 9" key="2">
    <citation type="submission" date="2018-06" db="EMBL/GenBank/DDBJ databases">
        <title>Metagenomic assembly of (sub)arctic Cyanobacteria and their associated microbiome from non-axenic cultures.</title>
        <authorList>
            <person name="Baurain D."/>
        </authorList>
    </citation>
    <scope>NUCLEOTIDE SEQUENCE [LARGE SCALE GENOMIC DNA]</scope>
    <source>
        <strain evidence="8">ULC027bin1</strain>
    </source>
</reference>
<keyword evidence="4" id="KW-0274">FAD</keyword>
<keyword evidence="3" id="KW-0285">Flavoprotein</keyword>
<dbReference type="InterPro" id="IPR018168">
    <property type="entry name" value="Ubi_Hdrlase_CS"/>
</dbReference>
<dbReference type="GO" id="GO:0016705">
    <property type="term" value="F:oxidoreductase activity, acting on paired donors, with incorporation or reduction of molecular oxygen"/>
    <property type="evidence" value="ECO:0007669"/>
    <property type="project" value="InterPro"/>
</dbReference>
<comment type="cofactor">
    <cofactor evidence="1">
        <name>FAD</name>
        <dbReference type="ChEBI" id="CHEBI:57692"/>
    </cofactor>
</comment>
<sequence>MPANLLTRRLDTPAESLTSEPMTRVYDVMIVGGGIVGLVCACSLRGSGLRVAVIEAQTAQQSANRQRAYAFSPVSAGILRGLGLWDIVGPQLTHFQRVKLSDADYSKALTFRPEDGRSQGRSKNKLAEAVYYSAEHTVLMLALQTAVQAAPEIDYWCESQLIDTDKAPEQVDSADKKGLHQVTIEREKERYRLTTRLLVGADGARSEVRSRAQIKTFGWKYWQSCITAVLEPEQPHHNTAYEKFWPSGPFAILPLPHNRCQIVWTAPHAEAKALLALPKEQFLQVLQARYGSDMGDLKLVNEPMMFPVQLMQSQQYVQAGIALIGDAAHCCHPVGGQGLNMGIRDAAALAEVIHSAAQTGEDFSRLSVLKRYERWRKTENWFTLSLTDFLNRAFSNRFLPLVIARRTGIWLLDSIGPLKRLVLQLMTGFFGRLPDKMK</sequence>
<dbReference type="Gene3D" id="3.50.50.60">
    <property type="entry name" value="FAD/NAD(P)-binding domain"/>
    <property type="match status" value="2"/>
</dbReference>
<dbReference type="GO" id="GO:0071949">
    <property type="term" value="F:FAD binding"/>
    <property type="evidence" value="ECO:0007669"/>
    <property type="project" value="InterPro"/>
</dbReference>
<dbReference type="AlphaFoldDB" id="A0A2W4ZGJ4"/>
<dbReference type="PRINTS" id="PR00420">
    <property type="entry name" value="RNGMNOXGNASE"/>
</dbReference>
<name>A0A2W4ZGJ4_9CYAN</name>
<dbReference type="InterPro" id="IPR010971">
    <property type="entry name" value="UbiH/COQ6"/>
</dbReference>
<evidence type="ECO:0000256" key="6">
    <source>
        <dbReference type="ARBA" id="ARBA00023033"/>
    </source>
</evidence>
<dbReference type="GO" id="GO:0006744">
    <property type="term" value="P:ubiquinone biosynthetic process"/>
    <property type="evidence" value="ECO:0007669"/>
    <property type="project" value="InterPro"/>
</dbReference>
<organism evidence="8 9">
    <name type="scientific">Phormidesmis priestleyi</name>
    <dbReference type="NCBI Taxonomy" id="268141"/>
    <lineage>
        <taxon>Bacteria</taxon>
        <taxon>Bacillati</taxon>
        <taxon>Cyanobacteriota</taxon>
        <taxon>Cyanophyceae</taxon>
        <taxon>Leptolyngbyales</taxon>
        <taxon>Leptolyngbyaceae</taxon>
        <taxon>Phormidesmis</taxon>
    </lineage>
</organism>
<dbReference type="EMBL" id="QBMP01000119">
    <property type="protein sequence ID" value="PZO54108.1"/>
    <property type="molecule type" value="Genomic_DNA"/>
</dbReference>
<dbReference type="InterPro" id="IPR051205">
    <property type="entry name" value="UbiH/COQ6_monooxygenase"/>
</dbReference>
<evidence type="ECO:0000256" key="3">
    <source>
        <dbReference type="ARBA" id="ARBA00022630"/>
    </source>
</evidence>
<protein>
    <submittedName>
        <fullName evidence="8">2-octaprenyl-6-methoxyphenyl hydroxylase</fullName>
    </submittedName>
</protein>
<accession>A0A2W4ZGJ4</accession>
<dbReference type="NCBIfam" id="NF005612">
    <property type="entry name" value="PRK07364.1"/>
    <property type="match status" value="1"/>
</dbReference>
<comment type="caution">
    <text evidence="8">The sequence shown here is derived from an EMBL/GenBank/DDBJ whole genome shotgun (WGS) entry which is preliminary data.</text>
</comment>
<evidence type="ECO:0000256" key="2">
    <source>
        <dbReference type="ARBA" id="ARBA00005349"/>
    </source>
</evidence>
<keyword evidence="6" id="KW-0503">Monooxygenase</keyword>
<dbReference type="FunFam" id="3.50.50.60:FF:000021">
    <property type="entry name" value="Ubiquinone biosynthesis monooxygenase COQ6"/>
    <property type="match status" value="1"/>
</dbReference>